<comment type="similarity">
    <text evidence="2">Belongs to the EamA transporter family.</text>
</comment>
<evidence type="ECO:0000259" key="8">
    <source>
        <dbReference type="Pfam" id="PF00892"/>
    </source>
</evidence>
<gene>
    <name evidence="9" type="ORF">CV103_08860</name>
</gene>
<proteinExistence type="inferred from homology"/>
<keyword evidence="10" id="KW-1185">Reference proteome</keyword>
<accession>A0A2T4I1N6</accession>
<feature type="transmembrane region" description="Helical" evidence="7">
    <location>
        <begin position="89"/>
        <end position="108"/>
    </location>
</feature>
<dbReference type="GO" id="GO:0016020">
    <property type="term" value="C:membrane"/>
    <property type="evidence" value="ECO:0007669"/>
    <property type="project" value="UniProtKB-SubCell"/>
</dbReference>
<feature type="region of interest" description="Disordered" evidence="6">
    <location>
        <begin position="1"/>
        <end position="24"/>
    </location>
</feature>
<dbReference type="PANTHER" id="PTHR32322">
    <property type="entry name" value="INNER MEMBRANE TRANSPORTER"/>
    <property type="match status" value="1"/>
</dbReference>
<dbReference type="SUPFAM" id="SSF103481">
    <property type="entry name" value="Multidrug resistance efflux transporter EmrE"/>
    <property type="match status" value="2"/>
</dbReference>
<evidence type="ECO:0000256" key="4">
    <source>
        <dbReference type="ARBA" id="ARBA00022989"/>
    </source>
</evidence>
<feature type="transmembrane region" description="Helical" evidence="7">
    <location>
        <begin position="28"/>
        <end position="48"/>
    </location>
</feature>
<dbReference type="InterPro" id="IPR000620">
    <property type="entry name" value="EamA_dom"/>
</dbReference>
<feature type="domain" description="EamA" evidence="8">
    <location>
        <begin position="172"/>
        <end position="302"/>
    </location>
</feature>
<feature type="transmembrane region" description="Helical" evidence="7">
    <location>
        <begin position="286"/>
        <end position="302"/>
    </location>
</feature>
<evidence type="ECO:0000313" key="9">
    <source>
        <dbReference type="EMBL" id="PTD22927.1"/>
    </source>
</evidence>
<feature type="transmembrane region" description="Helical" evidence="7">
    <location>
        <begin position="60"/>
        <end position="77"/>
    </location>
</feature>
<name>A0A2T4I1N6_9SPHN</name>
<sequence length="311" mass="32518">MHDSDASRLTSAEESRERGDGGRGRGRALAFAAMVAANVALAFGAWFVRLADVGPVAAGFWRLAIAAPLLLILCRAAGQPVPAMPRRLWAVLACGGFFFAADLASWHVGILHTTLANATLFGNITSLTFPIYGFIIARAMPGRTQIFALILAAAGAVLLMGRSYQLSPQNLVGDLLCILAGILYTFYLVAVGAARGRLAPLPTIALSTLFGTLPLLIFAMLMGEAIRPGNWTPLLLLAIGSQVIGQGLIVYAIGHLPPLVIGIGLLIQPVVAAAVGWIAYGERLGVVDGIGAVAIAVALVLVRRPDRSRPA</sequence>
<feature type="transmembrane region" description="Helical" evidence="7">
    <location>
        <begin position="203"/>
        <end position="222"/>
    </location>
</feature>
<evidence type="ECO:0000256" key="2">
    <source>
        <dbReference type="ARBA" id="ARBA00007362"/>
    </source>
</evidence>
<evidence type="ECO:0000256" key="3">
    <source>
        <dbReference type="ARBA" id="ARBA00022692"/>
    </source>
</evidence>
<protein>
    <submittedName>
        <fullName evidence="9">EamA/RhaT family transporter</fullName>
    </submittedName>
</protein>
<feature type="transmembrane region" description="Helical" evidence="7">
    <location>
        <begin position="146"/>
        <end position="165"/>
    </location>
</feature>
<dbReference type="Pfam" id="PF00892">
    <property type="entry name" value="EamA"/>
    <property type="match status" value="2"/>
</dbReference>
<keyword evidence="4 7" id="KW-1133">Transmembrane helix</keyword>
<feature type="transmembrane region" description="Helical" evidence="7">
    <location>
        <begin position="234"/>
        <end position="253"/>
    </location>
</feature>
<feature type="transmembrane region" description="Helical" evidence="7">
    <location>
        <begin position="260"/>
        <end position="280"/>
    </location>
</feature>
<feature type="domain" description="EamA" evidence="8">
    <location>
        <begin position="30"/>
        <end position="160"/>
    </location>
</feature>
<evidence type="ECO:0000256" key="5">
    <source>
        <dbReference type="ARBA" id="ARBA00023136"/>
    </source>
</evidence>
<dbReference type="PANTHER" id="PTHR32322:SF2">
    <property type="entry name" value="EAMA DOMAIN-CONTAINING PROTEIN"/>
    <property type="match status" value="1"/>
</dbReference>
<dbReference type="AlphaFoldDB" id="A0A2T4I1N6"/>
<dbReference type="RefSeq" id="WP_015458617.1">
    <property type="nucleotide sequence ID" value="NZ_PHHF01000040.1"/>
</dbReference>
<evidence type="ECO:0000256" key="1">
    <source>
        <dbReference type="ARBA" id="ARBA00004141"/>
    </source>
</evidence>
<evidence type="ECO:0000313" key="10">
    <source>
        <dbReference type="Proteomes" id="UP000241206"/>
    </source>
</evidence>
<evidence type="ECO:0000256" key="7">
    <source>
        <dbReference type="SAM" id="Phobius"/>
    </source>
</evidence>
<comment type="caution">
    <text evidence="9">The sequence shown here is derived from an EMBL/GenBank/DDBJ whole genome shotgun (WGS) entry which is preliminary data.</text>
</comment>
<keyword evidence="5 7" id="KW-0472">Membrane</keyword>
<dbReference type="InterPro" id="IPR050638">
    <property type="entry name" value="AA-Vitamin_Transporters"/>
</dbReference>
<feature type="transmembrane region" description="Helical" evidence="7">
    <location>
        <begin position="120"/>
        <end position="139"/>
    </location>
</feature>
<dbReference type="Proteomes" id="UP000241206">
    <property type="component" value="Unassembled WGS sequence"/>
</dbReference>
<dbReference type="EMBL" id="PHHF01000040">
    <property type="protein sequence ID" value="PTD22927.1"/>
    <property type="molecule type" value="Genomic_DNA"/>
</dbReference>
<dbReference type="InterPro" id="IPR037185">
    <property type="entry name" value="EmrE-like"/>
</dbReference>
<organism evidence="9 10">
    <name type="scientific">Edaphosphingomonas fennica</name>
    <dbReference type="NCBI Taxonomy" id="114404"/>
    <lineage>
        <taxon>Bacteria</taxon>
        <taxon>Pseudomonadati</taxon>
        <taxon>Pseudomonadota</taxon>
        <taxon>Alphaproteobacteria</taxon>
        <taxon>Sphingomonadales</taxon>
        <taxon>Rhizorhabdaceae</taxon>
        <taxon>Edaphosphingomonas</taxon>
    </lineage>
</organism>
<reference evidence="9 10" key="1">
    <citation type="submission" date="2017-11" db="EMBL/GenBank/DDBJ databases">
        <title>Sphingomonas oleivorans sp. nov., isolated from oil-contaminated soil.</title>
        <authorList>
            <person name="Wang L."/>
            <person name="Chen L."/>
        </authorList>
    </citation>
    <scope>NUCLEOTIDE SEQUENCE [LARGE SCALE GENOMIC DNA]</scope>
    <source>
        <strain evidence="9 10">K101</strain>
    </source>
</reference>
<comment type="subcellular location">
    <subcellularLocation>
        <location evidence="1">Membrane</location>
        <topology evidence="1">Multi-pass membrane protein</topology>
    </subcellularLocation>
</comment>
<evidence type="ECO:0000256" key="6">
    <source>
        <dbReference type="SAM" id="MobiDB-lite"/>
    </source>
</evidence>
<keyword evidence="3 7" id="KW-0812">Transmembrane</keyword>
<feature type="transmembrane region" description="Helical" evidence="7">
    <location>
        <begin position="171"/>
        <end position="191"/>
    </location>
</feature>
<feature type="compositionally biased region" description="Basic and acidic residues" evidence="6">
    <location>
        <begin position="1"/>
        <end position="23"/>
    </location>
</feature>